<protein>
    <submittedName>
        <fullName evidence="2">Uncharacterized protein</fullName>
    </submittedName>
</protein>
<accession>A0A4Z2GIY9</accession>
<reference evidence="2 3" key="1">
    <citation type="submission" date="2019-03" db="EMBL/GenBank/DDBJ databases">
        <title>First draft genome of Liparis tanakae, snailfish: a comprehensive survey of snailfish specific genes.</title>
        <authorList>
            <person name="Kim W."/>
            <person name="Song I."/>
            <person name="Jeong J.-H."/>
            <person name="Kim D."/>
            <person name="Kim S."/>
            <person name="Ryu S."/>
            <person name="Song J.Y."/>
            <person name="Lee S.K."/>
        </authorList>
    </citation>
    <scope>NUCLEOTIDE SEQUENCE [LARGE SCALE GENOMIC DNA]</scope>
    <source>
        <tissue evidence="2">Muscle</tissue>
    </source>
</reference>
<dbReference type="Proteomes" id="UP000314294">
    <property type="component" value="Unassembled WGS sequence"/>
</dbReference>
<feature type="compositionally biased region" description="Low complexity" evidence="1">
    <location>
        <begin position="1"/>
        <end position="13"/>
    </location>
</feature>
<organism evidence="2 3">
    <name type="scientific">Liparis tanakae</name>
    <name type="common">Tanaka's snailfish</name>
    <dbReference type="NCBI Taxonomy" id="230148"/>
    <lineage>
        <taxon>Eukaryota</taxon>
        <taxon>Metazoa</taxon>
        <taxon>Chordata</taxon>
        <taxon>Craniata</taxon>
        <taxon>Vertebrata</taxon>
        <taxon>Euteleostomi</taxon>
        <taxon>Actinopterygii</taxon>
        <taxon>Neopterygii</taxon>
        <taxon>Teleostei</taxon>
        <taxon>Neoteleostei</taxon>
        <taxon>Acanthomorphata</taxon>
        <taxon>Eupercaria</taxon>
        <taxon>Perciformes</taxon>
        <taxon>Cottioidei</taxon>
        <taxon>Cottales</taxon>
        <taxon>Liparidae</taxon>
        <taxon>Liparis</taxon>
    </lineage>
</organism>
<proteinExistence type="predicted"/>
<evidence type="ECO:0000313" key="3">
    <source>
        <dbReference type="Proteomes" id="UP000314294"/>
    </source>
</evidence>
<feature type="region of interest" description="Disordered" evidence="1">
    <location>
        <begin position="1"/>
        <end position="29"/>
    </location>
</feature>
<sequence length="234" mass="24314">MKLSAPSSLSPSAMSRVAAPGSSVSGKGGGIRSELAAIFRVKAEKALYITSNDIIPHRGHVLHEALEVGHLLCQLVRLVALRERNRVTARGGGGAGEEGGKHLEGGRKEGGEKKGKEERVSQGSFIEDWGVVWVGLHCYERPAGGAILTLSTSSSILLVSGTSGALGTVTTIGFRVLPSVPIEAVLTTWGGVLGSAGDSNVGWPAVGMVGTPKLLSGWAWACGWAERWGGRLLE</sequence>
<name>A0A4Z2GIY9_9TELE</name>
<gene>
    <name evidence="2" type="ORF">EYF80_036622</name>
</gene>
<dbReference type="EMBL" id="SRLO01000524">
    <property type="protein sequence ID" value="TNN53161.1"/>
    <property type="molecule type" value="Genomic_DNA"/>
</dbReference>
<comment type="caution">
    <text evidence="2">The sequence shown here is derived from an EMBL/GenBank/DDBJ whole genome shotgun (WGS) entry which is preliminary data.</text>
</comment>
<feature type="region of interest" description="Disordered" evidence="1">
    <location>
        <begin position="89"/>
        <end position="119"/>
    </location>
</feature>
<feature type="compositionally biased region" description="Basic and acidic residues" evidence="1">
    <location>
        <begin position="98"/>
        <end position="119"/>
    </location>
</feature>
<dbReference type="AlphaFoldDB" id="A0A4Z2GIY9"/>
<evidence type="ECO:0000313" key="2">
    <source>
        <dbReference type="EMBL" id="TNN53161.1"/>
    </source>
</evidence>
<keyword evidence="3" id="KW-1185">Reference proteome</keyword>
<evidence type="ECO:0000256" key="1">
    <source>
        <dbReference type="SAM" id="MobiDB-lite"/>
    </source>
</evidence>